<evidence type="ECO:0000256" key="1">
    <source>
        <dbReference type="ARBA" id="ARBA00001946"/>
    </source>
</evidence>
<name>A0A2L2BQN7_9MICO</name>
<dbReference type="PANTHER" id="PTHR43046">
    <property type="entry name" value="GDP-MANNOSE MANNOSYL HYDROLASE"/>
    <property type="match status" value="1"/>
</dbReference>
<dbReference type="PRINTS" id="PR00502">
    <property type="entry name" value="NUDIXFAMILY"/>
</dbReference>
<dbReference type="KEGG" id="psai:C3B54_111011"/>
<dbReference type="RefSeq" id="WP_104913518.1">
    <property type="nucleotide sequence ID" value="NZ_CP026923.1"/>
</dbReference>
<comment type="similarity">
    <text evidence="2 4">Belongs to the Nudix hydrolase family.</text>
</comment>
<keyword evidence="7" id="KW-1185">Reference proteome</keyword>
<dbReference type="InterPro" id="IPR000086">
    <property type="entry name" value="NUDIX_hydrolase_dom"/>
</dbReference>
<comment type="cofactor">
    <cofactor evidence="1">
        <name>Mg(2+)</name>
        <dbReference type="ChEBI" id="CHEBI:18420"/>
    </cofactor>
</comment>
<dbReference type="PANTHER" id="PTHR43046:SF14">
    <property type="entry name" value="MUTT_NUDIX FAMILY PROTEIN"/>
    <property type="match status" value="1"/>
</dbReference>
<dbReference type="SUPFAM" id="SSF55811">
    <property type="entry name" value="Nudix"/>
    <property type="match status" value="1"/>
</dbReference>
<evidence type="ECO:0000256" key="4">
    <source>
        <dbReference type="RuleBase" id="RU003476"/>
    </source>
</evidence>
<proteinExistence type="inferred from homology"/>
<dbReference type="CDD" id="cd04685">
    <property type="entry name" value="NUDIX_Hydrolase"/>
    <property type="match status" value="1"/>
</dbReference>
<dbReference type="InterPro" id="IPR020084">
    <property type="entry name" value="NUDIX_hydrolase_CS"/>
</dbReference>
<evidence type="ECO:0000313" key="6">
    <source>
        <dbReference type="EMBL" id="AVG23979.1"/>
    </source>
</evidence>
<organism evidence="6 7">
    <name type="scientific">Pontimonas salivibrio</name>
    <dbReference type="NCBI Taxonomy" id="1159327"/>
    <lineage>
        <taxon>Bacteria</taxon>
        <taxon>Bacillati</taxon>
        <taxon>Actinomycetota</taxon>
        <taxon>Actinomycetes</taxon>
        <taxon>Micrococcales</taxon>
        <taxon>Microbacteriaceae</taxon>
        <taxon>Pontimonas</taxon>
    </lineage>
</organism>
<protein>
    <submittedName>
        <fullName evidence="6">NUDIX hydrolase</fullName>
    </submittedName>
</protein>
<evidence type="ECO:0000259" key="5">
    <source>
        <dbReference type="PROSITE" id="PS51462"/>
    </source>
</evidence>
<evidence type="ECO:0000256" key="2">
    <source>
        <dbReference type="ARBA" id="ARBA00005582"/>
    </source>
</evidence>
<dbReference type="Gene3D" id="3.90.79.10">
    <property type="entry name" value="Nucleoside Triphosphate Pyrophosphohydrolase"/>
    <property type="match status" value="1"/>
</dbReference>
<dbReference type="Proteomes" id="UP000243077">
    <property type="component" value="Chromosome"/>
</dbReference>
<evidence type="ECO:0000313" key="7">
    <source>
        <dbReference type="Proteomes" id="UP000243077"/>
    </source>
</evidence>
<accession>A0A2L2BQN7</accession>
<dbReference type="PROSITE" id="PS00893">
    <property type="entry name" value="NUDIX_BOX"/>
    <property type="match status" value="1"/>
</dbReference>
<sequence>MFAALRPTSRVLLLSPSHTVLMLFTRAPDSSNWARWVLPGGGVDPGESHEKAAIREVWEETGLVVRTLGPTVWVEDVPLPYDEAIYPGAHQEYFLAHIEGEFEPDPSGWSDTEQVDVTAWRWWNREQLLATREPFEPRQLPELLRQVAHNAHPKKGSAREAP</sequence>
<dbReference type="Pfam" id="PF00293">
    <property type="entry name" value="NUDIX"/>
    <property type="match status" value="1"/>
</dbReference>
<gene>
    <name evidence="6" type="ORF">C3B54_111011</name>
</gene>
<dbReference type="AlphaFoldDB" id="A0A2L2BQN7"/>
<dbReference type="InterPro" id="IPR020476">
    <property type="entry name" value="Nudix_hydrolase"/>
</dbReference>
<dbReference type="EMBL" id="CP026923">
    <property type="protein sequence ID" value="AVG23979.1"/>
    <property type="molecule type" value="Genomic_DNA"/>
</dbReference>
<feature type="domain" description="Nudix hydrolase" evidence="5">
    <location>
        <begin position="4"/>
        <end position="146"/>
    </location>
</feature>
<dbReference type="InterPro" id="IPR015797">
    <property type="entry name" value="NUDIX_hydrolase-like_dom_sf"/>
</dbReference>
<evidence type="ECO:0000256" key="3">
    <source>
        <dbReference type="ARBA" id="ARBA00022801"/>
    </source>
</evidence>
<dbReference type="GO" id="GO:0016787">
    <property type="term" value="F:hydrolase activity"/>
    <property type="evidence" value="ECO:0007669"/>
    <property type="project" value="UniProtKB-KW"/>
</dbReference>
<dbReference type="OrthoDB" id="9804442at2"/>
<keyword evidence="3 4" id="KW-0378">Hydrolase</keyword>
<dbReference type="PROSITE" id="PS51462">
    <property type="entry name" value="NUDIX"/>
    <property type="match status" value="1"/>
</dbReference>
<reference evidence="6 7" key="1">
    <citation type="submission" date="2018-02" db="EMBL/GenBank/DDBJ databases">
        <title>Complete genome of the streamlined marine actinobacterium Pontimonas salivibrio CL-TW6 adapted to coastal planktonic lifestype.</title>
        <authorList>
            <person name="Cho B.C."/>
            <person name="Hardies S.C."/>
            <person name="Jang G.I."/>
            <person name="Hwang C.Y."/>
        </authorList>
    </citation>
    <scope>NUCLEOTIDE SEQUENCE [LARGE SCALE GENOMIC DNA]</scope>
    <source>
        <strain evidence="6 7">CL-TW6</strain>
    </source>
</reference>